<gene>
    <name evidence="1" type="ORF">QE152_g8072</name>
</gene>
<keyword evidence="2" id="KW-1185">Reference proteome</keyword>
<dbReference type="AlphaFoldDB" id="A0AAW1MBD7"/>
<dbReference type="Proteomes" id="UP001458880">
    <property type="component" value="Unassembled WGS sequence"/>
</dbReference>
<reference evidence="1 2" key="1">
    <citation type="journal article" date="2024" name="BMC Genomics">
        <title>De novo assembly and annotation of Popillia japonica's genome with initial clues to its potential as an invasive pest.</title>
        <authorList>
            <person name="Cucini C."/>
            <person name="Boschi S."/>
            <person name="Funari R."/>
            <person name="Cardaioli E."/>
            <person name="Iannotti N."/>
            <person name="Marturano G."/>
            <person name="Paoli F."/>
            <person name="Bruttini M."/>
            <person name="Carapelli A."/>
            <person name="Frati F."/>
            <person name="Nardi F."/>
        </authorList>
    </citation>
    <scope>NUCLEOTIDE SEQUENCE [LARGE SCALE GENOMIC DNA]</scope>
    <source>
        <strain evidence="1">DMR45628</strain>
    </source>
</reference>
<accession>A0AAW1MBD7</accession>
<evidence type="ECO:0000313" key="2">
    <source>
        <dbReference type="Proteomes" id="UP001458880"/>
    </source>
</evidence>
<name>A0AAW1MBD7_POPJA</name>
<dbReference type="EMBL" id="JASPKY010000062">
    <property type="protein sequence ID" value="KAK9744117.1"/>
    <property type="molecule type" value="Genomic_DNA"/>
</dbReference>
<proteinExistence type="predicted"/>
<organism evidence="1 2">
    <name type="scientific">Popillia japonica</name>
    <name type="common">Japanese beetle</name>
    <dbReference type="NCBI Taxonomy" id="7064"/>
    <lineage>
        <taxon>Eukaryota</taxon>
        <taxon>Metazoa</taxon>
        <taxon>Ecdysozoa</taxon>
        <taxon>Arthropoda</taxon>
        <taxon>Hexapoda</taxon>
        <taxon>Insecta</taxon>
        <taxon>Pterygota</taxon>
        <taxon>Neoptera</taxon>
        <taxon>Endopterygota</taxon>
        <taxon>Coleoptera</taxon>
        <taxon>Polyphaga</taxon>
        <taxon>Scarabaeiformia</taxon>
        <taxon>Scarabaeidae</taxon>
        <taxon>Rutelinae</taxon>
        <taxon>Popillia</taxon>
    </lineage>
</organism>
<sequence length="93" mass="10562">MKWLKEDHDTQEADVYILLPENGNEAEVDSVYILLPENGNEAEVDSDGCDNEHLGDVNHLPRRILCQPCEIVPAYDDKFEPDDLMPLPGLQKK</sequence>
<evidence type="ECO:0000313" key="1">
    <source>
        <dbReference type="EMBL" id="KAK9744117.1"/>
    </source>
</evidence>
<protein>
    <submittedName>
        <fullName evidence="1">Uncharacterized protein</fullName>
    </submittedName>
</protein>
<comment type="caution">
    <text evidence="1">The sequence shown here is derived from an EMBL/GenBank/DDBJ whole genome shotgun (WGS) entry which is preliminary data.</text>
</comment>